<dbReference type="InterPro" id="IPR007362">
    <property type="entry name" value="DUF429"/>
</dbReference>
<reference evidence="2 3" key="1">
    <citation type="submission" date="2024-03" db="EMBL/GenBank/DDBJ databases">
        <title>The complete genome of Streptomyces sirii sp.nov.</title>
        <authorList>
            <person name="Zakalyukina Y.V."/>
            <person name="Belik A.R."/>
            <person name="Biryukov M.V."/>
            <person name="Baturina O.A."/>
            <person name="Kabilov M.R."/>
        </authorList>
    </citation>
    <scope>NUCLEOTIDE SEQUENCE [LARGE SCALE GENOMIC DNA]</scope>
    <source>
        <strain evidence="2 3">BP-8</strain>
    </source>
</reference>
<dbReference type="EMBL" id="CP147982">
    <property type="protein sequence ID" value="WXK74949.1"/>
    <property type="molecule type" value="Genomic_DNA"/>
</dbReference>
<dbReference type="Pfam" id="PF04250">
    <property type="entry name" value="DUF429"/>
    <property type="match status" value="1"/>
</dbReference>
<evidence type="ECO:0000313" key="2">
    <source>
        <dbReference type="EMBL" id="WXK74949.1"/>
    </source>
</evidence>
<sequence>MVTVIGVDACPSGWLAVELHDGRFAAARVVTALRSLLPGVLPDGLGDAGRTPPDDVLDAAAAAWTAHRIACGRARSVPNPPERDAGGRRSPSGTDPGWGVRGRPAGSGPGRGSLLAVHPCSSTASEGPSPEPPARSGRHRGGPNGRSCRAPTCPRSPITNNLYSRVEVPAAA</sequence>
<evidence type="ECO:0000313" key="3">
    <source>
        <dbReference type="Proteomes" id="UP001626628"/>
    </source>
</evidence>
<proteinExistence type="predicted"/>
<accession>A0ABZ2QIU4</accession>
<organism evidence="2 3">
    <name type="scientific">Streptomyces sirii</name>
    <dbReference type="NCBI Taxonomy" id="3127701"/>
    <lineage>
        <taxon>Bacteria</taxon>
        <taxon>Bacillati</taxon>
        <taxon>Actinomycetota</taxon>
        <taxon>Actinomycetes</taxon>
        <taxon>Kitasatosporales</taxon>
        <taxon>Streptomycetaceae</taxon>
        <taxon>Streptomyces</taxon>
    </lineage>
</organism>
<evidence type="ECO:0000256" key="1">
    <source>
        <dbReference type="SAM" id="MobiDB-lite"/>
    </source>
</evidence>
<name>A0ABZ2QIU4_9ACTN</name>
<gene>
    <name evidence="2" type="ORF">WAB15_02615</name>
</gene>
<protein>
    <submittedName>
        <fullName evidence="2">DUF429 domain-containing protein</fullName>
    </submittedName>
</protein>
<keyword evidence="3" id="KW-1185">Reference proteome</keyword>
<dbReference type="Proteomes" id="UP001626628">
    <property type="component" value="Chromosome"/>
</dbReference>
<feature type="region of interest" description="Disordered" evidence="1">
    <location>
        <begin position="72"/>
        <end position="172"/>
    </location>
</feature>
<dbReference type="RefSeq" id="WP_407285147.1">
    <property type="nucleotide sequence ID" value="NZ_CP147982.1"/>
</dbReference>